<dbReference type="AlphaFoldDB" id="A0A840D8N1"/>
<reference evidence="1" key="1">
    <citation type="submission" date="2020-08" db="EMBL/GenBank/DDBJ databases">
        <title>Genomic Encyclopedia of Type Strains, Phase IV (KMG-IV): sequencing the most valuable type-strain genomes for metagenomic binning, comparative biology and taxonomic classification.</title>
        <authorList>
            <person name="Goeker M."/>
        </authorList>
    </citation>
    <scope>NUCLEOTIDE SEQUENCE [LARGE SCALE GENOMIC DNA]</scope>
    <source>
        <strain evidence="1">DSM 105720</strain>
    </source>
</reference>
<evidence type="ECO:0000313" key="1">
    <source>
        <dbReference type="EMBL" id="MBB4044853.1"/>
    </source>
</evidence>
<gene>
    <name evidence="1" type="ORF">GGR06_002651</name>
</gene>
<accession>A0A840D8N1</accession>
<dbReference type="Proteomes" id="UP000560658">
    <property type="component" value="Unassembled WGS sequence"/>
</dbReference>
<keyword evidence="2" id="KW-1185">Reference proteome</keyword>
<protein>
    <submittedName>
        <fullName evidence="1">Uncharacterized protein</fullName>
    </submittedName>
</protein>
<sequence length="138" mass="15168">MMKKVSCILAITLSMLIIYSGVGVSIMHYCCARCETVQSCCADDGCHKCKKDHESDKHSSKSCKDKGGCTATVYKVDLAKYAAEQQVVTVPVITLFCQQLSYLLTSVDLGYDADYTRLIIPPPPCPRQMLALHSVLII</sequence>
<organism evidence="1 2">
    <name type="scientific">Bacteroides reticulotermitis</name>
    <dbReference type="NCBI Taxonomy" id="1133319"/>
    <lineage>
        <taxon>Bacteria</taxon>
        <taxon>Pseudomonadati</taxon>
        <taxon>Bacteroidota</taxon>
        <taxon>Bacteroidia</taxon>
        <taxon>Bacteroidales</taxon>
        <taxon>Bacteroidaceae</taxon>
        <taxon>Bacteroides</taxon>
    </lineage>
</organism>
<name>A0A840D8N1_9BACE</name>
<proteinExistence type="predicted"/>
<comment type="caution">
    <text evidence="1">The sequence shown here is derived from an EMBL/GenBank/DDBJ whole genome shotgun (WGS) entry which is preliminary data.</text>
</comment>
<dbReference type="EMBL" id="JACIER010000010">
    <property type="protein sequence ID" value="MBB4044853.1"/>
    <property type="molecule type" value="Genomic_DNA"/>
</dbReference>
<evidence type="ECO:0000313" key="2">
    <source>
        <dbReference type="Proteomes" id="UP000560658"/>
    </source>
</evidence>